<dbReference type="InterPro" id="IPR031825">
    <property type="entry name" value="RXLR"/>
</dbReference>
<feature type="chain" id="PRO_5041020076" description="RxLR effector protein" evidence="5">
    <location>
        <begin position="24"/>
        <end position="157"/>
    </location>
</feature>
<comment type="function">
    <text evidence="5">Effector that suppresses plant defense responses during pathogen infection.</text>
</comment>
<comment type="subcellular location">
    <subcellularLocation>
        <location evidence="1 5">Secreted</location>
    </subcellularLocation>
</comment>
<dbReference type="EMBL" id="ANIY01003930">
    <property type="protein sequence ID" value="ETP32836.1"/>
    <property type="molecule type" value="Genomic_DNA"/>
</dbReference>
<keyword evidence="3 5" id="KW-0964">Secreted</keyword>
<organism evidence="6 7">
    <name type="scientific">Phytophthora nicotianae P10297</name>
    <dbReference type="NCBI Taxonomy" id="1317064"/>
    <lineage>
        <taxon>Eukaryota</taxon>
        <taxon>Sar</taxon>
        <taxon>Stramenopiles</taxon>
        <taxon>Oomycota</taxon>
        <taxon>Peronosporomycetes</taxon>
        <taxon>Peronosporales</taxon>
        <taxon>Peronosporaceae</taxon>
        <taxon>Phytophthora</taxon>
    </lineage>
</organism>
<sequence length="157" mass="18011">MTLFRFVLLITAALLVDIDTASAYTNDKLSDTVTASNSHVSETPYAASICKRSLRLGTVDEDSSNSEERALLNEIMHAANHAENVIITGFKESSILNWLDKISQKLQYRYWLWKKTKPEAAKKQLGLHHVSNIESHPNYQKWLRYKEAYNKKNNILE</sequence>
<feature type="signal peptide" evidence="5">
    <location>
        <begin position="1"/>
        <end position="23"/>
    </location>
</feature>
<comment type="caution">
    <text evidence="6">The sequence shown here is derived from an EMBL/GenBank/DDBJ whole genome shotgun (WGS) entry which is preliminary data.</text>
</comment>
<name>W2YCX9_PHYNI</name>
<gene>
    <name evidence="6" type="ORF">F442_18559</name>
</gene>
<evidence type="ECO:0000313" key="6">
    <source>
        <dbReference type="EMBL" id="ETP32836.1"/>
    </source>
</evidence>
<dbReference type="GO" id="GO:0005576">
    <property type="term" value="C:extracellular region"/>
    <property type="evidence" value="ECO:0007669"/>
    <property type="project" value="UniProtKB-SubCell"/>
</dbReference>
<evidence type="ECO:0000256" key="3">
    <source>
        <dbReference type="ARBA" id="ARBA00022525"/>
    </source>
</evidence>
<protein>
    <recommendedName>
        <fullName evidence="5">RxLR effector protein</fullName>
    </recommendedName>
</protein>
<dbReference type="Proteomes" id="UP000018948">
    <property type="component" value="Unassembled WGS sequence"/>
</dbReference>
<accession>W2YCX9</accession>
<dbReference type="Pfam" id="PF16810">
    <property type="entry name" value="RXLR"/>
    <property type="match status" value="1"/>
</dbReference>
<evidence type="ECO:0000256" key="1">
    <source>
        <dbReference type="ARBA" id="ARBA00004613"/>
    </source>
</evidence>
<evidence type="ECO:0000256" key="4">
    <source>
        <dbReference type="ARBA" id="ARBA00022729"/>
    </source>
</evidence>
<comment type="similarity">
    <text evidence="2 5">Belongs to the RxLR effector family.</text>
</comment>
<evidence type="ECO:0000256" key="2">
    <source>
        <dbReference type="ARBA" id="ARBA00010400"/>
    </source>
</evidence>
<reference evidence="6 7" key="1">
    <citation type="submission" date="2013-11" db="EMBL/GenBank/DDBJ databases">
        <title>The Genome Sequence of Phytophthora parasitica P10297.</title>
        <authorList>
            <consortium name="The Broad Institute Genomics Platform"/>
            <person name="Russ C."/>
            <person name="Tyler B."/>
            <person name="Panabieres F."/>
            <person name="Shan W."/>
            <person name="Tripathy S."/>
            <person name="Grunwald N."/>
            <person name="Machado M."/>
            <person name="Johnson C.S."/>
            <person name="Walker B."/>
            <person name="Young S.K."/>
            <person name="Zeng Q."/>
            <person name="Gargeya S."/>
            <person name="Fitzgerald M."/>
            <person name="Haas B."/>
            <person name="Abouelleil A."/>
            <person name="Allen A.W."/>
            <person name="Alvarado L."/>
            <person name="Arachchi H.M."/>
            <person name="Berlin A.M."/>
            <person name="Chapman S.B."/>
            <person name="Gainer-Dewar J."/>
            <person name="Goldberg J."/>
            <person name="Griggs A."/>
            <person name="Gujja S."/>
            <person name="Hansen M."/>
            <person name="Howarth C."/>
            <person name="Imamovic A."/>
            <person name="Ireland A."/>
            <person name="Larimer J."/>
            <person name="McCowan C."/>
            <person name="Murphy C."/>
            <person name="Pearson M."/>
            <person name="Poon T.W."/>
            <person name="Priest M."/>
            <person name="Roberts A."/>
            <person name="Saif S."/>
            <person name="Shea T."/>
            <person name="Sisk P."/>
            <person name="Sykes S."/>
            <person name="Wortman J."/>
            <person name="Nusbaum C."/>
            <person name="Birren B."/>
        </authorList>
    </citation>
    <scope>NUCLEOTIDE SEQUENCE [LARGE SCALE GENOMIC DNA]</scope>
    <source>
        <strain evidence="6 7">P10297</strain>
    </source>
</reference>
<evidence type="ECO:0000313" key="7">
    <source>
        <dbReference type="Proteomes" id="UP000018948"/>
    </source>
</evidence>
<proteinExistence type="inferred from homology"/>
<keyword evidence="4 5" id="KW-0732">Signal</keyword>
<dbReference type="AlphaFoldDB" id="W2YCX9"/>
<comment type="domain">
    <text evidence="5">The RxLR-dEER motif acts to carry the protein into the host cell cytoplasm through binding to cell surface phosphatidylinositol-3-phosphate.</text>
</comment>
<evidence type="ECO:0000256" key="5">
    <source>
        <dbReference type="RuleBase" id="RU367124"/>
    </source>
</evidence>